<accession>A0A1I5SI71</accession>
<dbReference type="OrthoDB" id="7578316at2"/>
<evidence type="ECO:0000313" key="1">
    <source>
        <dbReference type="EMBL" id="SFP70423.1"/>
    </source>
</evidence>
<protein>
    <submittedName>
        <fullName evidence="1">Uncharacterized protein</fullName>
    </submittedName>
</protein>
<dbReference type="Proteomes" id="UP000199586">
    <property type="component" value="Unassembled WGS sequence"/>
</dbReference>
<dbReference type="RefSeq" id="WP_093333178.1">
    <property type="nucleotide sequence ID" value="NZ_FOXP01000005.1"/>
</dbReference>
<reference evidence="1 2" key="1">
    <citation type="submission" date="2016-10" db="EMBL/GenBank/DDBJ databases">
        <authorList>
            <person name="de Groot N.N."/>
        </authorList>
    </citation>
    <scope>NUCLEOTIDE SEQUENCE [LARGE SCALE GENOMIC DNA]</scope>
    <source>
        <strain evidence="1 2">CGMCC 1.9113</strain>
    </source>
</reference>
<gene>
    <name evidence="1" type="ORF">SAMN04488241_105248</name>
</gene>
<proteinExistence type="predicted"/>
<evidence type="ECO:0000313" key="2">
    <source>
        <dbReference type="Proteomes" id="UP000199586"/>
    </source>
</evidence>
<sequence length="114" mass="12254">MHHTRQAIARTIAEPLIATERAIDEALAQAGTMATAMAQGRTAAKLPAAMGQDVFESLGHAMAALFEARRKIVEAHNGLDRTREYLRMPVVNFGDEFAKPPAAATNLTVVRDAA</sequence>
<organism evidence="1 2">
    <name type="scientific">Sphingomonas rubra</name>
    <dbReference type="NCBI Taxonomy" id="634430"/>
    <lineage>
        <taxon>Bacteria</taxon>
        <taxon>Pseudomonadati</taxon>
        <taxon>Pseudomonadota</taxon>
        <taxon>Alphaproteobacteria</taxon>
        <taxon>Sphingomonadales</taxon>
        <taxon>Sphingomonadaceae</taxon>
        <taxon>Sphingomonas</taxon>
    </lineage>
</organism>
<dbReference type="EMBL" id="FOXP01000005">
    <property type="protein sequence ID" value="SFP70423.1"/>
    <property type="molecule type" value="Genomic_DNA"/>
</dbReference>
<dbReference type="AlphaFoldDB" id="A0A1I5SI71"/>
<keyword evidence="2" id="KW-1185">Reference proteome</keyword>
<dbReference type="STRING" id="634430.SAMN04488241_105248"/>
<name>A0A1I5SI71_9SPHN</name>